<evidence type="ECO:0000313" key="4">
    <source>
        <dbReference type="Proteomes" id="UP000273786"/>
    </source>
</evidence>
<evidence type="ECO:0000313" key="3">
    <source>
        <dbReference type="EMBL" id="RRH94975.1"/>
    </source>
</evidence>
<evidence type="ECO:0000259" key="2">
    <source>
        <dbReference type="Pfam" id="PF00561"/>
    </source>
</evidence>
<dbReference type="InterPro" id="IPR000639">
    <property type="entry name" value="Epox_hydrolase-like"/>
</dbReference>
<dbReference type="PANTHER" id="PTHR43329">
    <property type="entry name" value="EPOXIDE HYDROLASE"/>
    <property type="match status" value="1"/>
</dbReference>
<keyword evidence="1 3" id="KW-0378">Hydrolase</keyword>
<accession>A0A3P3F8R7</accession>
<reference evidence="3 4" key="1">
    <citation type="submission" date="2018-11" db="EMBL/GenBank/DDBJ databases">
        <title>the genome of Mesorhizobium tamadayense DSM 28320.</title>
        <authorList>
            <person name="Gao J."/>
        </authorList>
    </citation>
    <scope>NUCLEOTIDE SEQUENCE [LARGE SCALE GENOMIC DNA]</scope>
    <source>
        <strain evidence="3 4">DSM 28320</strain>
    </source>
</reference>
<dbReference type="PRINTS" id="PR00111">
    <property type="entry name" value="ABHYDROLASE"/>
</dbReference>
<dbReference type="SUPFAM" id="SSF53474">
    <property type="entry name" value="alpha/beta-Hydrolases"/>
    <property type="match status" value="1"/>
</dbReference>
<sequence>MFGDFESAEVDTGAARIFIRTAGSGPALLLLHGFPETHLMWRDVAPKLADRFSVVCADLRGYGKSSCPPSDPDHAPYAKRAMAADLAALMTKLGFQRFMVAGHDRGGRVAYRLALDRPDRVEKLAVLDIVPTADAWDRADARLALGYWPWSLLAQPAPLPEAIMATAADAIVDNALGSWGSSPAAFPAEVRQAYAEVLRDPVHAHAICEEYRAAATLDREHDHADRAAGRRITCPVLALWSGQGALAEWYVREGGPLALWREWADDVSGGAMPGGHFFPEEAAAETAATLSDFLPPATGRRPG</sequence>
<dbReference type="Gene3D" id="3.40.50.1820">
    <property type="entry name" value="alpha/beta hydrolase"/>
    <property type="match status" value="1"/>
</dbReference>
<protein>
    <submittedName>
        <fullName evidence="3">Alpha/beta hydrolase</fullName>
    </submittedName>
</protein>
<dbReference type="Proteomes" id="UP000273786">
    <property type="component" value="Unassembled WGS sequence"/>
</dbReference>
<dbReference type="GO" id="GO:0016787">
    <property type="term" value="F:hydrolase activity"/>
    <property type="evidence" value="ECO:0007669"/>
    <property type="project" value="UniProtKB-KW"/>
</dbReference>
<feature type="domain" description="AB hydrolase-1" evidence="2">
    <location>
        <begin position="26"/>
        <end position="249"/>
    </location>
</feature>
<dbReference type="RefSeq" id="WP_125003933.1">
    <property type="nucleotide sequence ID" value="NZ_RQXT01000039.1"/>
</dbReference>
<dbReference type="Pfam" id="PF00561">
    <property type="entry name" value="Abhydrolase_1"/>
    <property type="match status" value="1"/>
</dbReference>
<dbReference type="InterPro" id="IPR000073">
    <property type="entry name" value="AB_hydrolase_1"/>
</dbReference>
<comment type="caution">
    <text evidence="3">The sequence shown here is derived from an EMBL/GenBank/DDBJ whole genome shotgun (WGS) entry which is preliminary data.</text>
</comment>
<dbReference type="OrthoDB" id="9812774at2"/>
<gene>
    <name evidence="3" type="ORF">EH240_25910</name>
</gene>
<organism evidence="3 4">
    <name type="scientific">Mesorhizobium tamadayense</name>
    <dbReference type="NCBI Taxonomy" id="425306"/>
    <lineage>
        <taxon>Bacteria</taxon>
        <taxon>Pseudomonadati</taxon>
        <taxon>Pseudomonadota</taxon>
        <taxon>Alphaproteobacteria</taxon>
        <taxon>Hyphomicrobiales</taxon>
        <taxon>Phyllobacteriaceae</taxon>
        <taxon>Mesorhizobium</taxon>
    </lineage>
</organism>
<keyword evidence="4" id="KW-1185">Reference proteome</keyword>
<dbReference type="AlphaFoldDB" id="A0A3P3F8R7"/>
<evidence type="ECO:0000256" key="1">
    <source>
        <dbReference type="ARBA" id="ARBA00022801"/>
    </source>
</evidence>
<dbReference type="InterPro" id="IPR029058">
    <property type="entry name" value="AB_hydrolase_fold"/>
</dbReference>
<proteinExistence type="predicted"/>
<dbReference type="PRINTS" id="PR00412">
    <property type="entry name" value="EPOXHYDRLASE"/>
</dbReference>
<name>A0A3P3F8R7_9HYPH</name>
<dbReference type="EMBL" id="RQXT01000039">
    <property type="protein sequence ID" value="RRH94975.1"/>
    <property type="molecule type" value="Genomic_DNA"/>
</dbReference>